<proteinExistence type="predicted"/>
<dbReference type="SUPFAM" id="SSF55073">
    <property type="entry name" value="Nucleotide cyclase"/>
    <property type="match status" value="1"/>
</dbReference>
<dbReference type="InterPro" id="IPR029787">
    <property type="entry name" value="Nucleotide_cyclase"/>
</dbReference>
<dbReference type="InterPro" id="IPR000160">
    <property type="entry name" value="GGDEF_dom"/>
</dbReference>
<evidence type="ECO:0000259" key="1">
    <source>
        <dbReference type="PROSITE" id="PS50112"/>
    </source>
</evidence>
<feature type="domain" description="PAS" evidence="1">
    <location>
        <begin position="16"/>
        <end position="86"/>
    </location>
</feature>
<sequence>MENDDPQLQFETPEARMALFDFAFDHAPIGIALVDTSACIIRGNAAFAALVGRPLDEVTGMSFAQFTHSEDLEADLILFQDVLDGRRDGYSVEKRYVRPDGELVHVLIHIAAMRDEAGDVIRLISQIQNITHHKEYERQLAERAAQLELALEAVRGGFWYMDVGTRKFETSERLAQFIAGPTAARLDLENYLKRINVDDGASADLTPLLAGDVDQAVAEYRLETVAGERWMRCDRRLLRDGNGAPFRIVGMAIDFTEEHNRFVDLERTSQRDALTGLLNRRGLTASFSKLTAAHGYSVLAVDLDGFKQINDLHGHSAGDAVLVETARRLLSCVRGADLVCRTGGDEFVLVVEGTDDAGKAVAERVVAKMRAPVRLNQSCVEVRASVGGLWRNAGANLEQLVSGADKLLYEAKARGKDGFVFALSGD</sequence>
<dbReference type="PANTHER" id="PTHR44757:SF2">
    <property type="entry name" value="BIOFILM ARCHITECTURE MAINTENANCE PROTEIN MBAA"/>
    <property type="match status" value="1"/>
</dbReference>
<dbReference type="InterPro" id="IPR052155">
    <property type="entry name" value="Biofilm_reg_signaling"/>
</dbReference>
<dbReference type="NCBIfam" id="TIGR00229">
    <property type="entry name" value="sensory_box"/>
    <property type="match status" value="1"/>
</dbReference>
<dbReference type="SMART" id="SM00267">
    <property type="entry name" value="GGDEF"/>
    <property type="match status" value="1"/>
</dbReference>
<dbReference type="NCBIfam" id="TIGR00254">
    <property type="entry name" value="GGDEF"/>
    <property type="match status" value="1"/>
</dbReference>
<feature type="domain" description="GGDEF" evidence="3">
    <location>
        <begin position="294"/>
        <end position="424"/>
    </location>
</feature>
<dbReference type="Gene3D" id="3.30.70.270">
    <property type="match status" value="1"/>
</dbReference>
<keyword evidence="4" id="KW-0808">Transferase</keyword>
<dbReference type="InterPro" id="IPR001610">
    <property type="entry name" value="PAC"/>
</dbReference>
<dbReference type="CDD" id="cd00130">
    <property type="entry name" value="PAS"/>
    <property type="match status" value="1"/>
</dbReference>
<dbReference type="PROSITE" id="PS50887">
    <property type="entry name" value="GGDEF"/>
    <property type="match status" value="1"/>
</dbReference>
<dbReference type="InterPro" id="IPR000700">
    <property type="entry name" value="PAS-assoc_C"/>
</dbReference>
<name>A0AA50CRJ7_9HYPH</name>
<dbReference type="AlphaFoldDB" id="A0AA50CRJ7"/>
<dbReference type="InterPro" id="IPR035965">
    <property type="entry name" value="PAS-like_dom_sf"/>
</dbReference>
<evidence type="ECO:0000259" key="3">
    <source>
        <dbReference type="PROSITE" id="PS50887"/>
    </source>
</evidence>
<feature type="domain" description="PAC" evidence="2">
    <location>
        <begin position="90"/>
        <end position="142"/>
    </location>
</feature>
<keyword evidence="5" id="KW-1185">Reference proteome</keyword>
<dbReference type="SMART" id="SM00086">
    <property type="entry name" value="PAC"/>
    <property type="match status" value="2"/>
</dbReference>
<dbReference type="SUPFAM" id="SSF55785">
    <property type="entry name" value="PYP-like sensor domain (PAS domain)"/>
    <property type="match status" value="2"/>
</dbReference>
<dbReference type="Pfam" id="PF13426">
    <property type="entry name" value="PAS_9"/>
    <property type="match status" value="1"/>
</dbReference>
<dbReference type="EC" id="2.7.7.65" evidence="4"/>
<keyword evidence="4" id="KW-0614">Plasmid</keyword>
<dbReference type="PROSITE" id="PS50112">
    <property type="entry name" value="PAS"/>
    <property type="match status" value="1"/>
</dbReference>
<dbReference type="GO" id="GO:0052621">
    <property type="term" value="F:diguanylate cyclase activity"/>
    <property type="evidence" value="ECO:0007669"/>
    <property type="project" value="UniProtKB-EC"/>
</dbReference>
<keyword evidence="4" id="KW-0548">Nucleotidyltransferase</keyword>
<evidence type="ECO:0000313" key="4">
    <source>
        <dbReference type="EMBL" id="WLS00776.1"/>
    </source>
</evidence>
<dbReference type="EMBL" id="CP132304">
    <property type="protein sequence ID" value="WLS00776.1"/>
    <property type="molecule type" value="Genomic_DNA"/>
</dbReference>
<dbReference type="PROSITE" id="PS50113">
    <property type="entry name" value="PAC"/>
    <property type="match status" value="1"/>
</dbReference>
<organism evidence="4 5">
    <name type="scientific">Shinella sumterensis</name>
    <dbReference type="NCBI Taxonomy" id="1967501"/>
    <lineage>
        <taxon>Bacteria</taxon>
        <taxon>Pseudomonadati</taxon>
        <taxon>Pseudomonadota</taxon>
        <taxon>Alphaproteobacteria</taxon>
        <taxon>Hyphomicrobiales</taxon>
        <taxon>Rhizobiaceae</taxon>
        <taxon>Shinella</taxon>
    </lineage>
</organism>
<dbReference type="InterPro" id="IPR043128">
    <property type="entry name" value="Rev_trsase/Diguanyl_cyclase"/>
</dbReference>
<dbReference type="SMART" id="SM00091">
    <property type="entry name" value="PAS"/>
    <property type="match status" value="1"/>
</dbReference>
<evidence type="ECO:0000313" key="5">
    <source>
        <dbReference type="Proteomes" id="UP001234585"/>
    </source>
</evidence>
<dbReference type="Proteomes" id="UP001234585">
    <property type="component" value="Plasmid unnamed2"/>
</dbReference>
<dbReference type="Gene3D" id="3.30.450.20">
    <property type="entry name" value="PAS domain"/>
    <property type="match status" value="2"/>
</dbReference>
<dbReference type="CDD" id="cd01949">
    <property type="entry name" value="GGDEF"/>
    <property type="match status" value="1"/>
</dbReference>
<dbReference type="InterPro" id="IPR000014">
    <property type="entry name" value="PAS"/>
</dbReference>
<dbReference type="PANTHER" id="PTHR44757">
    <property type="entry name" value="DIGUANYLATE CYCLASE DGCP"/>
    <property type="match status" value="1"/>
</dbReference>
<reference evidence="4 5" key="1">
    <citation type="submission" date="2023-08" db="EMBL/GenBank/DDBJ databases">
        <title>Pathogen: clinical or host-associated sample.</title>
        <authorList>
            <person name="Hergert J."/>
            <person name="Casey R."/>
            <person name="Wagner J."/>
            <person name="Young E.L."/>
            <person name="Oakeson K.F."/>
        </authorList>
    </citation>
    <scope>NUCLEOTIDE SEQUENCE [LARGE SCALE GENOMIC DNA]</scope>
    <source>
        <strain evidence="4 5">1760953</strain>
        <plasmid evidence="4 5">unnamed2</plasmid>
    </source>
</reference>
<evidence type="ECO:0000259" key="2">
    <source>
        <dbReference type="PROSITE" id="PS50113"/>
    </source>
</evidence>
<geneLocation type="plasmid" evidence="4 5">
    <name>unnamed2</name>
</geneLocation>
<gene>
    <name evidence="4" type="ORF">Q9313_24775</name>
</gene>
<accession>A0AA50CRJ7</accession>
<dbReference type="RefSeq" id="WP_306040701.1">
    <property type="nucleotide sequence ID" value="NZ_CP132304.1"/>
</dbReference>
<dbReference type="Pfam" id="PF00990">
    <property type="entry name" value="GGDEF"/>
    <property type="match status" value="1"/>
</dbReference>
<protein>
    <submittedName>
        <fullName evidence="4">Diguanylate cyclase</fullName>
        <ecNumber evidence="4">2.7.7.65</ecNumber>
    </submittedName>
</protein>